<keyword evidence="2" id="KW-1185">Reference proteome</keyword>
<accession>X6P0M1</accession>
<evidence type="ECO:0000313" key="2">
    <source>
        <dbReference type="Proteomes" id="UP000023152"/>
    </source>
</evidence>
<dbReference type="Proteomes" id="UP000023152">
    <property type="component" value="Unassembled WGS sequence"/>
</dbReference>
<dbReference type="AlphaFoldDB" id="X6P0M1"/>
<dbReference type="EMBL" id="ASPP01004478">
    <property type="protein sequence ID" value="ETO32110.1"/>
    <property type="molecule type" value="Genomic_DNA"/>
</dbReference>
<evidence type="ECO:0000313" key="1">
    <source>
        <dbReference type="EMBL" id="ETO32110.1"/>
    </source>
</evidence>
<reference evidence="1 2" key="1">
    <citation type="journal article" date="2013" name="Curr. Biol.">
        <title>The Genome of the Foraminiferan Reticulomyxa filosa.</title>
        <authorList>
            <person name="Glockner G."/>
            <person name="Hulsmann N."/>
            <person name="Schleicher M."/>
            <person name="Noegel A.A."/>
            <person name="Eichinger L."/>
            <person name="Gallinger C."/>
            <person name="Pawlowski J."/>
            <person name="Sierra R."/>
            <person name="Euteneuer U."/>
            <person name="Pillet L."/>
            <person name="Moustafa A."/>
            <person name="Platzer M."/>
            <person name="Groth M."/>
            <person name="Szafranski K."/>
            <person name="Schliwa M."/>
        </authorList>
    </citation>
    <scope>NUCLEOTIDE SEQUENCE [LARGE SCALE GENOMIC DNA]</scope>
</reference>
<gene>
    <name evidence="1" type="ORF">RFI_05006</name>
</gene>
<proteinExistence type="predicted"/>
<protein>
    <submittedName>
        <fullName evidence="1">Uncharacterized protein</fullName>
    </submittedName>
</protein>
<sequence length="122" mass="14579">MDGTRTMERTKEYVLYVSTKTRITCERIKIFFNAQKCESKLHSSNDNHKEDINDLRSRYHQVNKQYIFGEIDIEGTVSELFQKDQDADHDMNEKTKSNFDLPPNDLFHFFDQDEEHVDIQEI</sequence>
<comment type="caution">
    <text evidence="1">The sequence shown here is derived from an EMBL/GenBank/DDBJ whole genome shotgun (WGS) entry which is preliminary data.</text>
</comment>
<name>X6P0M1_RETFI</name>
<organism evidence="1 2">
    <name type="scientific">Reticulomyxa filosa</name>
    <dbReference type="NCBI Taxonomy" id="46433"/>
    <lineage>
        <taxon>Eukaryota</taxon>
        <taxon>Sar</taxon>
        <taxon>Rhizaria</taxon>
        <taxon>Retaria</taxon>
        <taxon>Foraminifera</taxon>
        <taxon>Monothalamids</taxon>
        <taxon>Reticulomyxidae</taxon>
        <taxon>Reticulomyxa</taxon>
    </lineage>
</organism>